<dbReference type="OrthoDB" id="5422293at2759"/>
<evidence type="ECO:0000313" key="2">
    <source>
        <dbReference type="Proteomes" id="UP000054549"/>
    </source>
</evidence>
<dbReference type="AlphaFoldDB" id="A0A0C2WYU0"/>
<accession>A0A0C2WYU0</accession>
<organism evidence="1 2">
    <name type="scientific">Amanita muscaria (strain Koide BX008)</name>
    <dbReference type="NCBI Taxonomy" id="946122"/>
    <lineage>
        <taxon>Eukaryota</taxon>
        <taxon>Fungi</taxon>
        <taxon>Dikarya</taxon>
        <taxon>Basidiomycota</taxon>
        <taxon>Agaricomycotina</taxon>
        <taxon>Agaricomycetes</taxon>
        <taxon>Agaricomycetidae</taxon>
        <taxon>Agaricales</taxon>
        <taxon>Pluteineae</taxon>
        <taxon>Amanitaceae</taxon>
        <taxon>Amanita</taxon>
    </lineage>
</organism>
<protein>
    <submittedName>
        <fullName evidence="1">Uncharacterized protein</fullName>
    </submittedName>
</protein>
<keyword evidence="2" id="KW-1185">Reference proteome</keyword>
<reference evidence="1 2" key="1">
    <citation type="submission" date="2014-04" db="EMBL/GenBank/DDBJ databases">
        <title>Evolutionary Origins and Diversification of the Mycorrhizal Mutualists.</title>
        <authorList>
            <consortium name="DOE Joint Genome Institute"/>
            <consortium name="Mycorrhizal Genomics Consortium"/>
            <person name="Kohler A."/>
            <person name="Kuo A."/>
            <person name="Nagy L.G."/>
            <person name="Floudas D."/>
            <person name="Copeland A."/>
            <person name="Barry K.W."/>
            <person name="Cichocki N."/>
            <person name="Veneault-Fourrey C."/>
            <person name="LaButti K."/>
            <person name="Lindquist E.A."/>
            <person name="Lipzen A."/>
            <person name="Lundell T."/>
            <person name="Morin E."/>
            <person name="Murat C."/>
            <person name="Riley R."/>
            <person name="Ohm R."/>
            <person name="Sun H."/>
            <person name="Tunlid A."/>
            <person name="Henrissat B."/>
            <person name="Grigoriev I.V."/>
            <person name="Hibbett D.S."/>
            <person name="Martin F."/>
        </authorList>
    </citation>
    <scope>NUCLEOTIDE SEQUENCE [LARGE SCALE GENOMIC DNA]</scope>
    <source>
        <strain evidence="1 2">Koide BX008</strain>
    </source>
</reference>
<dbReference type="InParanoid" id="A0A0C2WYU0"/>
<sequence length="216" mass="24913">MLVGCFKIFCKPASTSIKSRWRQTRIALPPTVSDILADPSRVRTRYARSRVSPSLFSRLLGSAHPDTSSASFYRLYEFLVLGWNIKFRDELEYFCRSHPDWAISSIPEPVDDVNPDPVRGAILAVLTQLMCDAFNRRIEYGLPRDAPPIVTDFDELAARPKVFEETPEWAKRVKPLDERFYIPNRDGKLLNWNDEDVSEEFKAMNIIVQAPHIHFI</sequence>
<evidence type="ECO:0000313" key="1">
    <source>
        <dbReference type="EMBL" id="KIL61996.1"/>
    </source>
</evidence>
<dbReference type="Proteomes" id="UP000054549">
    <property type="component" value="Unassembled WGS sequence"/>
</dbReference>
<dbReference type="EMBL" id="KN818276">
    <property type="protein sequence ID" value="KIL61996.1"/>
    <property type="molecule type" value="Genomic_DNA"/>
</dbReference>
<name>A0A0C2WYU0_AMAMK</name>
<dbReference type="HOGENOM" id="CLU_082473_0_0_1"/>
<proteinExistence type="predicted"/>
<gene>
    <name evidence="1" type="ORF">M378DRAFT_166136</name>
</gene>